<accession>A0ABR1BZJ1</accession>
<comment type="subcellular location">
    <subcellularLocation>
        <location evidence="1">Membrane</location>
        <topology evidence="1">Multi-pass membrane protein</topology>
    </subcellularLocation>
</comment>
<feature type="compositionally biased region" description="Basic and acidic residues" evidence="8">
    <location>
        <begin position="411"/>
        <end position="431"/>
    </location>
</feature>
<keyword evidence="7" id="KW-0807">Transducer</keyword>
<feature type="transmembrane region" description="Helical" evidence="9">
    <location>
        <begin position="203"/>
        <end position="221"/>
    </location>
</feature>
<evidence type="ECO:0000256" key="5">
    <source>
        <dbReference type="ARBA" id="ARBA00023136"/>
    </source>
</evidence>
<feature type="transmembrane region" description="Helical" evidence="9">
    <location>
        <begin position="33"/>
        <end position="52"/>
    </location>
</feature>
<dbReference type="Proteomes" id="UP001303046">
    <property type="component" value="Unassembled WGS sequence"/>
</dbReference>
<feature type="region of interest" description="Disordered" evidence="8">
    <location>
        <begin position="375"/>
        <end position="397"/>
    </location>
</feature>
<evidence type="ECO:0000313" key="11">
    <source>
        <dbReference type="EMBL" id="KAK6731747.1"/>
    </source>
</evidence>
<keyword evidence="12" id="KW-1185">Reference proteome</keyword>
<evidence type="ECO:0000256" key="4">
    <source>
        <dbReference type="ARBA" id="ARBA00023040"/>
    </source>
</evidence>
<feature type="compositionally biased region" description="Basic residues" evidence="8">
    <location>
        <begin position="472"/>
        <end position="484"/>
    </location>
</feature>
<feature type="transmembrane region" description="Helical" evidence="9">
    <location>
        <begin position="301"/>
        <end position="321"/>
    </location>
</feature>
<evidence type="ECO:0000256" key="7">
    <source>
        <dbReference type="ARBA" id="ARBA00023224"/>
    </source>
</evidence>
<evidence type="ECO:0000256" key="2">
    <source>
        <dbReference type="ARBA" id="ARBA00022692"/>
    </source>
</evidence>
<feature type="transmembrane region" description="Helical" evidence="9">
    <location>
        <begin position="154"/>
        <end position="172"/>
    </location>
</feature>
<evidence type="ECO:0000256" key="9">
    <source>
        <dbReference type="SAM" id="Phobius"/>
    </source>
</evidence>
<feature type="compositionally biased region" description="Polar residues" evidence="8">
    <location>
        <begin position="376"/>
        <end position="389"/>
    </location>
</feature>
<evidence type="ECO:0000256" key="1">
    <source>
        <dbReference type="ARBA" id="ARBA00004141"/>
    </source>
</evidence>
<evidence type="ECO:0000259" key="10">
    <source>
        <dbReference type="PROSITE" id="PS50262"/>
    </source>
</evidence>
<reference evidence="11 12" key="1">
    <citation type="submission" date="2023-08" db="EMBL/GenBank/DDBJ databases">
        <title>A Necator americanus chromosomal reference genome.</title>
        <authorList>
            <person name="Ilik V."/>
            <person name="Petrzelkova K.J."/>
            <person name="Pardy F."/>
            <person name="Fuh T."/>
            <person name="Niatou-Singa F.S."/>
            <person name="Gouil Q."/>
            <person name="Baker L."/>
            <person name="Ritchie M.E."/>
            <person name="Jex A.R."/>
            <person name="Gazzola D."/>
            <person name="Li H."/>
            <person name="Toshio Fujiwara R."/>
            <person name="Zhan B."/>
            <person name="Aroian R.V."/>
            <person name="Pafco B."/>
            <person name="Schwarz E.M."/>
        </authorList>
    </citation>
    <scope>NUCLEOTIDE SEQUENCE [LARGE SCALE GENOMIC DNA]</scope>
    <source>
        <strain evidence="11 12">Aroian</strain>
        <tissue evidence="11">Whole animal</tissue>
    </source>
</reference>
<evidence type="ECO:0000256" key="6">
    <source>
        <dbReference type="ARBA" id="ARBA00023170"/>
    </source>
</evidence>
<comment type="caution">
    <text evidence="11">The sequence shown here is derived from an EMBL/GenBank/DDBJ whole genome shotgun (WGS) entry which is preliminary data.</text>
</comment>
<dbReference type="PANTHER" id="PTHR24238:SF47">
    <property type="entry name" value="ECDYSTEROIDS_DOPAMINE RECEPTOR-RELATED"/>
    <property type="match status" value="1"/>
</dbReference>
<dbReference type="CDD" id="cd00637">
    <property type="entry name" value="7tm_classA_rhodopsin-like"/>
    <property type="match status" value="1"/>
</dbReference>
<dbReference type="PANTHER" id="PTHR24238">
    <property type="entry name" value="G-PROTEIN COUPLED RECEPTOR"/>
    <property type="match status" value="1"/>
</dbReference>
<evidence type="ECO:0000256" key="8">
    <source>
        <dbReference type="SAM" id="MobiDB-lite"/>
    </source>
</evidence>
<organism evidence="11 12">
    <name type="scientific">Necator americanus</name>
    <name type="common">Human hookworm</name>
    <dbReference type="NCBI Taxonomy" id="51031"/>
    <lineage>
        <taxon>Eukaryota</taxon>
        <taxon>Metazoa</taxon>
        <taxon>Ecdysozoa</taxon>
        <taxon>Nematoda</taxon>
        <taxon>Chromadorea</taxon>
        <taxon>Rhabditida</taxon>
        <taxon>Rhabditina</taxon>
        <taxon>Rhabditomorpha</taxon>
        <taxon>Strongyloidea</taxon>
        <taxon>Ancylostomatidae</taxon>
        <taxon>Bunostominae</taxon>
        <taxon>Necator</taxon>
    </lineage>
</organism>
<dbReference type="InterPro" id="IPR017452">
    <property type="entry name" value="GPCR_Rhodpsn_7TM"/>
</dbReference>
<dbReference type="Gene3D" id="1.20.1070.10">
    <property type="entry name" value="Rhodopsin 7-helix transmembrane proteins"/>
    <property type="match status" value="1"/>
</dbReference>
<keyword evidence="5 9" id="KW-0472">Membrane</keyword>
<keyword evidence="4" id="KW-0297">G-protein coupled receptor</keyword>
<gene>
    <name evidence="11" type="primary">Necator_chrI.g4049</name>
    <name evidence="11" type="ORF">RB195_007920</name>
</gene>
<keyword evidence="2 9" id="KW-0812">Transmembrane</keyword>
<feature type="transmembrane region" description="Helical" evidence="9">
    <location>
        <begin position="255"/>
        <end position="277"/>
    </location>
</feature>
<keyword evidence="3 9" id="KW-1133">Transmembrane helix</keyword>
<evidence type="ECO:0000313" key="12">
    <source>
        <dbReference type="Proteomes" id="UP001303046"/>
    </source>
</evidence>
<feature type="domain" description="G-protein coupled receptors family 1 profile" evidence="10">
    <location>
        <begin position="46"/>
        <end position="317"/>
    </location>
</feature>
<dbReference type="Pfam" id="PF00001">
    <property type="entry name" value="7tm_1"/>
    <property type="match status" value="1"/>
</dbReference>
<name>A0ABR1BZJ1_NECAM</name>
<dbReference type="SUPFAM" id="SSF81321">
    <property type="entry name" value="Family A G protein-coupled receptor-like"/>
    <property type="match status" value="1"/>
</dbReference>
<sequence length="484" mass="54218">MVPQHQEYVSEYDVLADIAISTSTAANLRTTNAILLAALLLASYILNIILITTIYTSKKLRATLVYIIFAHISTVNLLTLSLSILLSLLFVANGAWIFGDAWCRVNAMVQEFCLFYTLLLLMLAAVERAVGLSFESLPSQRPNELCTFFTLKRVLVLMFLLAVVSLAVNIPSGTGMIPVRPFRNRYVCAVGSGAPLGYTLSRVVLYIGCLLVLLMCMSAIFKKREGNSLPQQSHDYSDFIRKNRARQEHLSRAKLVVLLVCIFILVSGPYVSLNFTYEICNSLEFLLDDVLLEIPQDADTLITWLMFLFPLLSPISIFCWCTDVWSFAKELFCCQSANPPSVGYFANGYNKSANGMPGVMTLVVTPEGLQLKLPSSGLSDTSRYTQTLTVPPPQPYEDRIQEMYPQEETDQAFRDEERSKLESPPLDREPESQIAIDHTENPPIAEEQSRIKPPTKRKVKQYKVGGVDVDRGKKRMVANAKRPK</sequence>
<feature type="transmembrane region" description="Helical" evidence="9">
    <location>
        <begin position="114"/>
        <end position="134"/>
    </location>
</feature>
<dbReference type="InterPro" id="IPR000276">
    <property type="entry name" value="GPCR_Rhodpsn"/>
</dbReference>
<feature type="transmembrane region" description="Helical" evidence="9">
    <location>
        <begin position="64"/>
        <end position="92"/>
    </location>
</feature>
<proteinExistence type="predicted"/>
<dbReference type="PROSITE" id="PS50262">
    <property type="entry name" value="G_PROTEIN_RECEP_F1_2"/>
    <property type="match status" value="1"/>
</dbReference>
<dbReference type="EMBL" id="JAVFWL010000001">
    <property type="protein sequence ID" value="KAK6731747.1"/>
    <property type="molecule type" value="Genomic_DNA"/>
</dbReference>
<evidence type="ECO:0000256" key="3">
    <source>
        <dbReference type="ARBA" id="ARBA00022989"/>
    </source>
</evidence>
<keyword evidence="6" id="KW-0675">Receptor</keyword>
<feature type="region of interest" description="Disordered" evidence="8">
    <location>
        <begin position="409"/>
        <end position="484"/>
    </location>
</feature>
<protein>
    <recommendedName>
        <fullName evidence="10">G-protein coupled receptors family 1 profile domain-containing protein</fullName>
    </recommendedName>
</protein>